<name>A0A9W9ZJD6_9CNID</name>
<reference evidence="2" key="1">
    <citation type="submission" date="2023-01" db="EMBL/GenBank/DDBJ databases">
        <title>Genome assembly of the deep-sea coral Lophelia pertusa.</title>
        <authorList>
            <person name="Herrera S."/>
            <person name="Cordes E."/>
        </authorList>
    </citation>
    <scope>NUCLEOTIDE SEQUENCE</scope>
    <source>
        <strain evidence="2">USNM1676648</strain>
        <tissue evidence="2">Polyp</tissue>
    </source>
</reference>
<keyword evidence="3" id="KW-1185">Reference proteome</keyword>
<evidence type="ECO:0000256" key="1">
    <source>
        <dbReference type="SAM" id="MobiDB-lite"/>
    </source>
</evidence>
<feature type="compositionally biased region" description="Basic and acidic residues" evidence="1">
    <location>
        <begin position="60"/>
        <end position="70"/>
    </location>
</feature>
<accession>A0A9W9ZJD6</accession>
<organism evidence="2 3">
    <name type="scientific">Desmophyllum pertusum</name>
    <dbReference type="NCBI Taxonomy" id="174260"/>
    <lineage>
        <taxon>Eukaryota</taxon>
        <taxon>Metazoa</taxon>
        <taxon>Cnidaria</taxon>
        <taxon>Anthozoa</taxon>
        <taxon>Hexacorallia</taxon>
        <taxon>Scleractinia</taxon>
        <taxon>Caryophylliina</taxon>
        <taxon>Caryophylliidae</taxon>
        <taxon>Desmophyllum</taxon>
    </lineage>
</organism>
<gene>
    <name evidence="2" type="ORF">OS493_035069</name>
</gene>
<dbReference type="OrthoDB" id="10068969at2759"/>
<evidence type="ECO:0000313" key="2">
    <source>
        <dbReference type="EMBL" id="KAJ7382420.1"/>
    </source>
</evidence>
<protein>
    <submittedName>
        <fullName evidence="2">Uncharacterized protein</fullName>
    </submittedName>
</protein>
<comment type="caution">
    <text evidence="2">The sequence shown here is derived from an EMBL/GenBank/DDBJ whole genome shotgun (WGS) entry which is preliminary data.</text>
</comment>
<dbReference type="AlphaFoldDB" id="A0A9W9ZJD6"/>
<evidence type="ECO:0000313" key="3">
    <source>
        <dbReference type="Proteomes" id="UP001163046"/>
    </source>
</evidence>
<dbReference type="EMBL" id="MU825924">
    <property type="protein sequence ID" value="KAJ7382420.1"/>
    <property type="molecule type" value="Genomic_DNA"/>
</dbReference>
<dbReference type="Proteomes" id="UP001163046">
    <property type="component" value="Unassembled WGS sequence"/>
</dbReference>
<sequence length="113" mass="12880">MRIEFASFIQEIARQRNDPYLSMEGPEKKNTNPVKTHIKPSIKPNDDPLFGQGMTASRTEVSDPDSKDSATQDPAKWCVVHKLTHPLNKCRVSNRKKNSAHSTWDLLSLHRLN</sequence>
<feature type="region of interest" description="Disordered" evidence="1">
    <location>
        <begin position="17"/>
        <end position="73"/>
    </location>
</feature>
<proteinExistence type="predicted"/>